<proteinExistence type="predicted"/>
<dbReference type="Pfam" id="PF11107">
    <property type="entry name" value="FANCF"/>
    <property type="match status" value="1"/>
</dbReference>
<reference evidence="1 2" key="1">
    <citation type="submission" date="2021-05" db="EMBL/GenBank/DDBJ databases">
        <title>Genome Assembly of Synthetic Allotetraploid Brassica napus Reveals Homoeologous Exchanges between Subgenomes.</title>
        <authorList>
            <person name="Davis J.T."/>
        </authorList>
    </citation>
    <scope>NUCLEOTIDE SEQUENCE [LARGE SCALE GENOMIC DNA]</scope>
    <source>
        <strain evidence="2">cv. Da-Ae</strain>
        <tissue evidence="1">Seedling</tissue>
    </source>
</reference>
<name>A0ABQ8C070_BRANA</name>
<dbReference type="EMBL" id="JAGKQM010000009">
    <property type="protein sequence ID" value="KAH0910028.1"/>
    <property type="molecule type" value="Genomic_DNA"/>
</dbReference>
<comment type="caution">
    <text evidence="1">The sequence shown here is derived from an EMBL/GenBank/DDBJ whole genome shotgun (WGS) entry which is preliminary data.</text>
</comment>
<evidence type="ECO:0000313" key="1">
    <source>
        <dbReference type="EMBL" id="KAH0910028.1"/>
    </source>
</evidence>
<evidence type="ECO:0000313" key="2">
    <source>
        <dbReference type="Proteomes" id="UP000824890"/>
    </source>
</evidence>
<protein>
    <submittedName>
        <fullName evidence="1">Uncharacterized protein</fullName>
    </submittedName>
</protein>
<accession>A0ABQ8C070</accession>
<dbReference type="PANTHER" id="PTHR14449">
    <property type="entry name" value="FANCONI ANEMIA GROUP F PROTEIN FANCF"/>
    <property type="match status" value="1"/>
</dbReference>
<organism evidence="1 2">
    <name type="scientific">Brassica napus</name>
    <name type="common">Rape</name>
    <dbReference type="NCBI Taxonomy" id="3708"/>
    <lineage>
        <taxon>Eukaryota</taxon>
        <taxon>Viridiplantae</taxon>
        <taxon>Streptophyta</taxon>
        <taxon>Embryophyta</taxon>
        <taxon>Tracheophyta</taxon>
        <taxon>Spermatophyta</taxon>
        <taxon>Magnoliopsida</taxon>
        <taxon>eudicotyledons</taxon>
        <taxon>Gunneridae</taxon>
        <taxon>Pentapetalae</taxon>
        <taxon>rosids</taxon>
        <taxon>malvids</taxon>
        <taxon>Brassicales</taxon>
        <taxon>Brassicaceae</taxon>
        <taxon>Brassiceae</taxon>
        <taxon>Brassica</taxon>
    </lineage>
</organism>
<dbReference type="PANTHER" id="PTHR14449:SF2">
    <property type="entry name" value="FANCONI ANEMIA GROUP F PROTEIN"/>
    <property type="match status" value="1"/>
</dbReference>
<dbReference type="Proteomes" id="UP000824890">
    <property type="component" value="Unassembled WGS sequence"/>
</dbReference>
<keyword evidence="2" id="KW-1185">Reference proteome</keyword>
<dbReference type="InterPro" id="IPR035428">
    <property type="entry name" value="FANCF"/>
</dbReference>
<sequence>MVWNYPEISKEDFTKLLKGFVDLLILASGFQSSGVPAHWDAENCRKALQWGLFFENMLRSINSSERFGETVSEVEEAISEMKSNPLFPKVAALVLAHL</sequence>
<gene>
    <name evidence="1" type="ORF">HID58_033349</name>
</gene>